<evidence type="ECO:0000256" key="10">
    <source>
        <dbReference type="ARBA" id="ARBA00023114"/>
    </source>
</evidence>
<dbReference type="PANTHER" id="PTHR33619:SF3">
    <property type="entry name" value="POLYSACCHARIDE EXPORT PROTEIN GFCE-RELATED"/>
    <property type="match status" value="1"/>
</dbReference>
<comment type="subcellular location">
    <subcellularLocation>
        <location evidence="1">Cell outer membrane</location>
        <topology evidence="1">Multi-pass membrane protein</topology>
    </subcellularLocation>
</comment>
<evidence type="ECO:0000256" key="6">
    <source>
        <dbReference type="ARBA" id="ARBA00022692"/>
    </source>
</evidence>
<evidence type="ECO:0000256" key="11">
    <source>
        <dbReference type="ARBA" id="ARBA00023136"/>
    </source>
</evidence>
<dbReference type="PANTHER" id="PTHR33619">
    <property type="entry name" value="POLYSACCHARIDE EXPORT PROTEIN GFCE-RELATED"/>
    <property type="match status" value="1"/>
</dbReference>
<keyword evidence="4" id="KW-1134">Transmembrane beta strand</keyword>
<dbReference type="GO" id="GO:0046930">
    <property type="term" value="C:pore complex"/>
    <property type="evidence" value="ECO:0007669"/>
    <property type="project" value="UniProtKB-KW"/>
</dbReference>
<feature type="domain" description="SLBB" evidence="16">
    <location>
        <begin position="274"/>
        <end position="358"/>
    </location>
</feature>
<evidence type="ECO:0000256" key="9">
    <source>
        <dbReference type="ARBA" id="ARBA00023065"/>
    </source>
</evidence>
<dbReference type="InterPro" id="IPR003715">
    <property type="entry name" value="Poly_export_N"/>
</dbReference>
<keyword evidence="3" id="KW-0813">Transport</keyword>
<evidence type="ECO:0000313" key="17">
    <source>
        <dbReference type="EMBL" id="AOK20058.1"/>
    </source>
</evidence>
<dbReference type="EMBL" id="CP013444">
    <property type="protein sequence ID" value="AOK20058.1"/>
    <property type="molecule type" value="Genomic_DNA"/>
</dbReference>
<evidence type="ECO:0000259" key="16">
    <source>
        <dbReference type="Pfam" id="PF22461"/>
    </source>
</evidence>
<dbReference type="AlphaFoldDB" id="A0A1B4Q1K7"/>
<evidence type="ECO:0000256" key="1">
    <source>
        <dbReference type="ARBA" id="ARBA00004571"/>
    </source>
</evidence>
<gene>
    <name evidence="17" type="ORF">WT26_30100</name>
</gene>
<keyword evidence="11" id="KW-0472">Membrane</keyword>
<evidence type="ECO:0000256" key="14">
    <source>
        <dbReference type="ARBA" id="ARBA00023288"/>
    </source>
</evidence>
<keyword evidence="9" id="KW-0406">Ion transport</keyword>
<keyword evidence="5" id="KW-0762">Sugar transport</keyword>
<keyword evidence="7" id="KW-0732">Signal</keyword>
<dbReference type="GO" id="GO:0006811">
    <property type="term" value="P:monoatomic ion transport"/>
    <property type="evidence" value="ECO:0007669"/>
    <property type="project" value="UniProtKB-KW"/>
</dbReference>
<dbReference type="Pfam" id="PF02563">
    <property type="entry name" value="Poly_export"/>
    <property type="match status" value="1"/>
</dbReference>
<sequence length="388" mass="43202">MRNFSPTVLQKIVILVLMLDGCSTSPGNYLNTTRLDDNALPQGAHYKVRLVTGELIVSQVKEQQKMEPPRLPVSRYHDLSQYVYRIEPQDILGVIVWDHPELTTPQNSGVSSTTSTNESALQQPYTSGFPNNPSGQTVDANGSIYFPYVGQLFVAGKTIGEIRNILSRKLEHYVRNPQVDVRVLAYRSQKIQVTGEVKAPGPLAITDVPLTLIDAIARSGGASAEADLQRVRLTRDGQFYELDAYGILDRGDIRQNVVLQSGDILNIPDRTDSRVFVMGEVKTPLTVSMNKGHLTIADALTASGGILDTDANPRQVYVLRTQQDNPDTLNVFRLDMTQPYTLMLSGRFQLKPLDVVYVGTASSVYFNRLLQQIFPTIQSVYYMKQITH</sequence>
<keyword evidence="8" id="KW-0625">Polysaccharide transport</keyword>
<evidence type="ECO:0000256" key="8">
    <source>
        <dbReference type="ARBA" id="ARBA00023047"/>
    </source>
</evidence>
<dbReference type="InterPro" id="IPR054765">
    <property type="entry name" value="SLBB_dom"/>
</dbReference>
<evidence type="ECO:0000256" key="13">
    <source>
        <dbReference type="ARBA" id="ARBA00023237"/>
    </source>
</evidence>
<evidence type="ECO:0000256" key="7">
    <source>
        <dbReference type="ARBA" id="ARBA00022729"/>
    </source>
</evidence>
<dbReference type="Gene3D" id="3.10.560.10">
    <property type="entry name" value="Outer membrane lipoprotein wza domain like"/>
    <property type="match status" value="2"/>
</dbReference>
<dbReference type="GO" id="GO:0015159">
    <property type="term" value="F:polysaccharide transmembrane transporter activity"/>
    <property type="evidence" value="ECO:0007669"/>
    <property type="project" value="InterPro"/>
</dbReference>
<accession>A0A1B4Q1K7</accession>
<keyword evidence="10" id="KW-0626">Porin</keyword>
<evidence type="ECO:0000259" key="15">
    <source>
        <dbReference type="Pfam" id="PF02563"/>
    </source>
</evidence>
<name>A0A1B4Q1K7_BURCE</name>
<dbReference type="InterPro" id="IPR049712">
    <property type="entry name" value="Poly_export"/>
</dbReference>
<feature type="domain" description="Polysaccharide export protein N-terminal" evidence="15">
    <location>
        <begin position="81"/>
        <end position="183"/>
    </location>
</feature>
<dbReference type="Pfam" id="PF22461">
    <property type="entry name" value="SLBB_2"/>
    <property type="match status" value="2"/>
</dbReference>
<dbReference type="RefSeq" id="WP_069271457.1">
    <property type="nucleotide sequence ID" value="NZ_CP013444.1"/>
</dbReference>
<evidence type="ECO:0000256" key="3">
    <source>
        <dbReference type="ARBA" id="ARBA00022448"/>
    </source>
</evidence>
<organism evidence="17 18">
    <name type="scientific">Burkholderia cepacia</name>
    <name type="common">Pseudomonas cepacia</name>
    <dbReference type="NCBI Taxonomy" id="292"/>
    <lineage>
        <taxon>Bacteria</taxon>
        <taxon>Pseudomonadati</taxon>
        <taxon>Pseudomonadota</taxon>
        <taxon>Betaproteobacteria</taxon>
        <taxon>Burkholderiales</taxon>
        <taxon>Burkholderiaceae</taxon>
        <taxon>Burkholderia</taxon>
        <taxon>Burkholderia cepacia complex</taxon>
    </lineage>
</organism>
<dbReference type="GO" id="GO:0009279">
    <property type="term" value="C:cell outer membrane"/>
    <property type="evidence" value="ECO:0007669"/>
    <property type="project" value="UniProtKB-SubCell"/>
</dbReference>
<reference evidence="17 18" key="1">
    <citation type="submission" date="2015-12" db="EMBL/GenBank/DDBJ databases">
        <title>Diversity of Burkholderia near neighbor genomes.</title>
        <authorList>
            <person name="Sahl J."/>
            <person name="Wagner D."/>
            <person name="Keim P."/>
        </authorList>
    </citation>
    <scope>NUCLEOTIDE SEQUENCE [LARGE SCALE GENOMIC DNA]</scope>
    <source>
        <strain evidence="17 18">MSMB1184WGS</strain>
    </source>
</reference>
<evidence type="ECO:0000256" key="12">
    <source>
        <dbReference type="ARBA" id="ARBA00023139"/>
    </source>
</evidence>
<comment type="similarity">
    <text evidence="2">Belongs to the BexD/CtrA/VexA family.</text>
</comment>
<evidence type="ECO:0000313" key="18">
    <source>
        <dbReference type="Proteomes" id="UP000094776"/>
    </source>
</evidence>
<keyword evidence="12" id="KW-0564">Palmitate</keyword>
<dbReference type="GO" id="GO:0015288">
    <property type="term" value="F:porin activity"/>
    <property type="evidence" value="ECO:0007669"/>
    <property type="project" value="UniProtKB-KW"/>
</dbReference>
<evidence type="ECO:0000256" key="5">
    <source>
        <dbReference type="ARBA" id="ARBA00022597"/>
    </source>
</evidence>
<keyword evidence="14" id="KW-0449">Lipoprotein</keyword>
<evidence type="ECO:0000256" key="4">
    <source>
        <dbReference type="ARBA" id="ARBA00022452"/>
    </source>
</evidence>
<dbReference type="Proteomes" id="UP000094776">
    <property type="component" value="Chromosome 2"/>
</dbReference>
<protein>
    <submittedName>
        <fullName evidence="17">Exopolysaccharide biosynthesis protein</fullName>
    </submittedName>
</protein>
<keyword evidence="13" id="KW-0998">Cell outer membrane</keyword>
<dbReference type="Gene3D" id="3.30.1950.10">
    <property type="entry name" value="wza like domain"/>
    <property type="match status" value="1"/>
</dbReference>
<proteinExistence type="inferred from homology"/>
<evidence type="ECO:0000256" key="2">
    <source>
        <dbReference type="ARBA" id="ARBA00009450"/>
    </source>
</evidence>
<feature type="domain" description="SLBB" evidence="16">
    <location>
        <begin position="189"/>
        <end position="267"/>
    </location>
</feature>
<keyword evidence="6" id="KW-0812">Transmembrane</keyword>